<gene>
    <name evidence="4" type="primary">pdxJ</name>
    <name evidence="6" type="ORF">M983_0736</name>
</gene>
<dbReference type="RefSeq" id="WP_066747215.1">
    <property type="nucleotide sequence ID" value="NZ_LXEN01000031.1"/>
</dbReference>
<dbReference type="HAMAP" id="MF_00279">
    <property type="entry name" value="PdxJ"/>
    <property type="match status" value="1"/>
</dbReference>
<name>A0A198GEH3_9GAMM</name>
<feature type="binding site" evidence="4">
    <location>
        <position position="194"/>
    </location>
    <ligand>
        <name>3-amino-2-oxopropyl phosphate</name>
        <dbReference type="ChEBI" id="CHEBI:57279"/>
    </ligand>
</feature>
<dbReference type="UniPathway" id="UPA00244">
    <property type="reaction ID" value="UER00313"/>
</dbReference>
<dbReference type="Gene3D" id="3.20.20.70">
    <property type="entry name" value="Aldolase class I"/>
    <property type="match status" value="1"/>
</dbReference>
<dbReference type="NCBIfam" id="NF003625">
    <property type="entry name" value="PRK05265.1-3"/>
    <property type="match status" value="1"/>
</dbReference>
<feature type="binding site" evidence="4">
    <location>
        <position position="47"/>
    </location>
    <ligand>
        <name>1-deoxy-D-xylulose 5-phosphate</name>
        <dbReference type="ChEBI" id="CHEBI:57792"/>
    </ligand>
</feature>
<dbReference type="NCBIfam" id="NF003624">
    <property type="entry name" value="PRK05265.1-2"/>
    <property type="match status" value="1"/>
</dbReference>
<proteinExistence type="inferred from homology"/>
<comment type="subcellular location">
    <subcellularLocation>
        <location evidence="4">Cytoplasm</location>
    </subcellularLocation>
</comment>
<accession>A0A198GEH3</accession>
<dbReference type="AlphaFoldDB" id="A0A198GEH3"/>
<dbReference type="GO" id="GO:0008615">
    <property type="term" value="P:pyridoxine biosynthetic process"/>
    <property type="evidence" value="ECO:0007669"/>
    <property type="project" value="UniProtKB-UniRule"/>
</dbReference>
<dbReference type="GO" id="GO:0005829">
    <property type="term" value="C:cytosol"/>
    <property type="evidence" value="ECO:0007669"/>
    <property type="project" value="TreeGrafter"/>
</dbReference>
<dbReference type="OrthoDB" id="9806590at2"/>
<feature type="binding site" evidence="4">
    <location>
        <position position="9"/>
    </location>
    <ligand>
        <name>3-amino-2-oxopropyl phosphate</name>
        <dbReference type="ChEBI" id="CHEBI:57279"/>
    </ligand>
</feature>
<comment type="caution">
    <text evidence="6">The sequence shown here is derived from an EMBL/GenBank/DDBJ whole genome shotgun (WGS) entry which is preliminary data.</text>
</comment>
<feature type="binding site" evidence="4">
    <location>
        <position position="102"/>
    </location>
    <ligand>
        <name>1-deoxy-D-xylulose 5-phosphate</name>
        <dbReference type="ChEBI" id="CHEBI:57792"/>
    </ligand>
</feature>
<dbReference type="Proteomes" id="UP000094023">
    <property type="component" value="Unassembled WGS sequence"/>
</dbReference>
<dbReference type="NCBIfam" id="TIGR00559">
    <property type="entry name" value="pdxJ"/>
    <property type="match status" value="1"/>
</dbReference>
<sequence>MSDILLGVNIDHIATLRNARGTTYPDPVQAAFIAEQAGADGITIHLREDRRHITDRDLMLISQTVQTRLNLEMAVTEEMIEIACQTQPDFCCLVPEKRQEVTTEGGLDVVGNEEKIADAIKRLALAGIKVSLFIDPDHEQINAADRVGAPFIEVHTGAYADAEDEMAQEKEFVRIRDAVTYAASKGLKVNAGHGLHYHNVQRIAALPELYELNIGHAIIARAVFSGLAPAVEEMKRLMREARR</sequence>
<dbReference type="Pfam" id="PF03740">
    <property type="entry name" value="PdxJ"/>
    <property type="match status" value="1"/>
</dbReference>
<keyword evidence="3 4" id="KW-0664">Pyridoxine biosynthesis</keyword>
<dbReference type="GO" id="GO:0033856">
    <property type="term" value="F:pyridoxine 5'-phosphate synthase activity"/>
    <property type="evidence" value="ECO:0007669"/>
    <property type="project" value="UniProtKB-UniRule"/>
</dbReference>
<feature type="site" description="Transition state stabilizer" evidence="4">
    <location>
        <position position="153"/>
    </location>
</feature>
<comment type="function">
    <text evidence="4">Catalyzes the complicated ring closure reaction between the two acyclic compounds 1-deoxy-D-xylulose-5-phosphate (DXP) and 3-amino-2-oxopropyl phosphate (1-amino-acetone-3-phosphate or AAP) to form pyridoxine 5'-phosphate (PNP) and inorganic phosphate.</text>
</comment>
<dbReference type="EMBL" id="LXEN01000031">
    <property type="protein sequence ID" value="OAT35199.1"/>
    <property type="molecule type" value="Genomic_DNA"/>
</dbReference>
<feature type="binding site" evidence="4">
    <location>
        <begin position="11"/>
        <end position="12"/>
    </location>
    <ligand>
        <name>1-deoxy-D-xylulose 5-phosphate</name>
        <dbReference type="ChEBI" id="CHEBI:57792"/>
    </ligand>
</feature>
<evidence type="ECO:0000313" key="7">
    <source>
        <dbReference type="Proteomes" id="UP000094023"/>
    </source>
</evidence>
<dbReference type="PATRIC" id="fig|1354337.4.peg.750"/>
<reference evidence="6 7" key="1">
    <citation type="submission" date="2016-04" db="EMBL/GenBank/DDBJ databases">
        <title>ATOL: Assembling a taxonomically balanced genome-scale reconstruction of the evolutionary history of the Enterobacteriaceae.</title>
        <authorList>
            <person name="Plunkett G.III."/>
            <person name="Neeno-Eckwall E.C."/>
            <person name="Glasner J.D."/>
            <person name="Perna N.T."/>
        </authorList>
    </citation>
    <scope>NUCLEOTIDE SEQUENCE [LARGE SCALE GENOMIC DNA]</scope>
    <source>
        <strain evidence="6 7">ATCC 19692</strain>
    </source>
</reference>
<comment type="catalytic activity">
    <reaction evidence="4">
        <text>3-amino-2-oxopropyl phosphate + 1-deoxy-D-xylulose 5-phosphate = pyridoxine 5'-phosphate + phosphate + 2 H2O + H(+)</text>
        <dbReference type="Rhea" id="RHEA:15265"/>
        <dbReference type="ChEBI" id="CHEBI:15377"/>
        <dbReference type="ChEBI" id="CHEBI:15378"/>
        <dbReference type="ChEBI" id="CHEBI:43474"/>
        <dbReference type="ChEBI" id="CHEBI:57279"/>
        <dbReference type="ChEBI" id="CHEBI:57792"/>
        <dbReference type="ChEBI" id="CHEBI:58589"/>
        <dbReference type="EC" id="2.6.99.2"/>
    </reaction>
</comment>
<dbReference type="PANTHER" id="PTHR30456">
    <property type="entry name" value="PYRIDOXINE 5'-PHOSPHATE SYNTHASE"/>
    <property type="match status" value="1"/>
</dbReference>
<dbReference type="FunFam" id="3.20.20.70:FF:000042">
    <property type="entry name" value="Pyridoxine 5'-phosphate synthase"/>
    <property type="match status" value="1"/>
</dbReference>
<dbReference type="NCBIfam" id="NF003627">
    <property type="entry name" value="PRK05265.1-5"/>
    <property type="match status" value="1"/>
</dbReference>
<feature type="active site" description="Proton donor" evidence="4">
    <location>
        <position position="193"/>
    </location>
</feature>
<feature type="active site" description="Proton acceptor" evidence="4">
    <location>
        <position position="45"/>
    </location>
</feature>
<protein>
    <recommendedName>
        <fullName evidence="4 5">Pyridoxine 5'-phosphate synthase</fullName>
        <shortName evidence="4">PNP synthase</shortName>
        <ecNumber evidence="4 5">2.6.99.2</ecNumber>
    </recommendedName>
</protein>
<dbReference type="PANTHER" id="PTHR30456:SF0">
    <property type="entry name" value="PYRIDOXINE 5'-PHOSPHATE SYNTHASE"/>
    <property type="match status" value="1"/>
</dbReference>
<dbReference type="InterPro" id="IPR013785">
    <property type="entry name" value="Aldolase_TIM"/>
</dbReference>
<keyword evidence="1 4" id="KW-0963">Cytoplasm</keyword>
<keyword evidence="2 4" id="KW-0808">Transferase</keyword>
<dbReference type="CDD" id="cd00003">
    <property type="entry name" value="PNPsynthase"/>
    <property type="match status" value="1"/>
</dbReference>
<evidence type="ECO:0000256" key="5">
    <source>
        <dbReference type="NCBIfam" id="TIGR00559"/>
    </source>
</evidence>
<dbReference type="STRING" id="1354337.M983_0736"/>
<dbReference type="InterPro" id="IPR004569">
    <property type="entry name" value="PyrdxlP_synth_PdxJ"/>
</dbReference>
<evidence type="ECO:0000256" key="2">
    <source>
        <dbReference type="ARBA" id="ARBA00022679"/>
    </source>
</evidence>
<feature type="binding site" evidence="4">
    <location>
        <position position="52"/>
    </location>
    <ligand>
        <name>1-deoxy-D-xylulose 5-phosphate</name>
        <dbReference type="ChEBI" id="CHEBI:57792"/>
    </ligand>
</feature>
<comment type="subunit">
    <text evidence="4">Homooctamer; tetramer of dimers.</text>
</comment>
<organism evidence="6 7">
    <name type="scientific">Proteus myxofaciens ATCC 19692</name>
    <dbReference type="NCBI Taxonomy" id="1354337"/>
    <lineage>
        <taxon>Bacteria</taxon>
        <taxon>Pseudomonadati</taxon>
        <taxon>Pseudomonadota</taxon>
        <taxon>Gammaproteobacteria</taxon>
        <taxon>Enterobacterales</taxon>
        <taxon>Morganellaceae</taxon>
        <taxon>Proteus</taxon>
    </lineage>
</organism>
<dbReference type="InterPro" id="IPR036130">
    <property type="entry name" value="Pyridoxine-5'_phos_synth"/>
</dbReference>
<feature type="active site" description="Proton acceptor" evidence="4">
    <location>
        <position position="72"/>
    </location>
</feature>
<feature type="binding site" evidence="4">
    <location>
        <position position="20"/>
    </location>
    <ligand>
        <name>3-amino-2-oxopropyl phosphate</name>
        <dbReference type="ChEBI" id="CHEBI:57279"/>
    </ligand>
</feature>
<evidence type="ECO:0000256" key="1">
    <source>
        <dbReference type="ARBA" id="ARBA00022490"/>
    </source>
</evidence>
<comment type="pathway">
    <text evidence="4">Cofactor biosynthesis; pyridoxine 5'-phosphate biosynthesis; pyridoxine 5'-phosphate from D-erythrose 4-phosphate: step 5/5.</text>
</comment>
<dbReference type="EC" id="2.6.99.2" evidence="4 5"/>
<dbReference type="SUPFAM" id="SSF63892">
    <property type="entry name" value="Pyridoxine 5'-phosphate synthase"/>
    <property type="match status" value="1"/>
</dbReference>
<dbReference type="NCBIfam" id="NF003623">
    <property type="entry name" value="PRK05265.1-1"/>
    <property type="match status" value="1"/>
</dbReference>
<evidence type="ECO:0000256" key="4">
    <source>
        <dbReference type="HAMAP-Rule" id="MF_00279"/>
    </source>
</evidence>
<keyword evidence="7" id="KW-1185">Reference proteome</keyword>
<comment type="similarity">
    <text evidence="4">Belongs to the PNP synthase family.</text>
</comment>
<evidence type="ECO:0000313" key="6">
    <source>
        <dbReference type="EMBL" id="OAT35199.1"/>
    </source>
</evidence>
<feature type="binding site" evidence="4">
    <location>
        <begin position="215"/>
        <end position="216"/>
    </location>
    <ligand>
        <name>3-amino-2-oxopropyl phosphate</name>
        <dbReference type="ChEBI" id="CHEBI:57279"/>
    </ligand>
</feature>
<evidence type="ECO:0000256" key="3">
    <source>
        <dbReference type="ARBA" id="ARBA00023096"/>
    </source>
</evidence>